<dbReference type="HOGENOM" id="CLU_902978_0_0_4"/>
<dbReference type="EMBL" id="CP001636">
    <property type="protein sequence ID" value="ACS22568.1"/>
    <property type="molecule type" value="Genomic_DNA"/>
</dbReference>
<sequence>MTCACWLAAAKTRWKPAAPWWPATGGPISHSTDSPRRKYIARRLRSAWHAWRPRGRRFRAPGLDTRWPLGGRTRGHPVTGVVVSRAKQCAHRCGAQGHPPMNFADHDNDIDPRSRRRRSKMRTRGKAGKNSAFIKAPLPSARDASHLPFRRLCTWAAIASEVGKRRSRRGKRPQVSDRARRILRRSCVALRTDSEDQGAVQWHGRPSQCRGFRPVPASPPSAALSRLQARQRDAVCLAGHVHSDSQGPTFRQQTRKVTWRGPIGHHATVAVAAVEVCSIPRLCATTQGLVQTPSAPTAQRCLGAVGED</sequence>
<name>C5D0Q7_VARPS</name>
<protein>
    <submittedName>
        <fullName evidence="2">Uncharacterized protein</fullName>
    </submittedName>
</protein>
<reference evidence="2" key="1">
    <citation type="submission" date="2009-06" db="EMBL/GenBank/DDBJ databases">
        <title>Complete sequence of chromosome 2 of Variovorax paradoxus S110.</title>
        <authorList>
            <consortium name="US DOE Joint Genome Institute"/>
            <person name="Lucas S."/>
            <person name="Copeland A."/>
            <person name="Lapidus A."/>
            <person name="Glavina del Rio T."/>
            <person name="Tice H."/>
            <person name="Bruce D."/>
            <person name="Goodwin L."/>
            <person name="Pitluck S."/>
            <person name="Chertkov O."/>
            <person name="Brettin T."/>
            <person name="Detter J.C."/>
            <person name="Han C."/>
            <person name="Larimer F."/>
            <person name="Land M."/>
            <person name="Hauser L."/>
            <person name="Kyrpides N."/>
            <person name="Ovchinnikova G."/>
            <person name="Orwin P."/>
            <person name="Leadbetter J.R."/>
            <person name="Spain J.C."/>
            <person name="Han J.I."/>
        </authorList>
    </citation>
    <scope>NUCLEOTIDE SEQUENCE</scope>
    <source>
        <strain evidence="2">S110</strain>
    </source>
</reference>
<dbReference type="KEGG" id="vap:Vapar_5998"/>
<feature type="region of interest" description="Disordered" evidence="1">
    <location>
        <begin position="198"/>
        <end position="221"/>
    </location>
</feature>
<proteinExistence type="predicted"/>
<accession>C5D0Q7</accession>
<organism evidence="2">
    <name type="scientific">Variovorax paradoxus (strain S110)</name>
    <dbReference type="NCBI Taxonomy" id="543728"/>
    <lineage>
        <taxon>Bacteria</taxon>
        <taxon>Pseudomonadati</taxon>
        <taxon>Pseudomonadota</taxon>
        <taxon>Betaproteobacteria</taxon>
        <taxon>Burkholderiales</taxon>
        <taxon>Comamonadaceae</taxon>
        <taxon>Variovorax</taxon>
    </lineage>
</organism>
<gene>
    <name evidence="2" type="ordered locus">Vapar_5998</name>
</gene>
<feature type="compositionally biased region" description="Basic residues" evidence="1">
    <location>
        <begin position="114"/>
        <end position="127"/>
    </location>
</feature>
<evidence type="ECO:0000256" key="1">
    <source>
        <dbReference type="SAM" id="MobiDB-lite"/>
    </source>
</evidence>
<feature type="region of interest" description="Disordered" evidence="1">
    <location>
        <begin position="93"/>
        <end position="129"/>
    </location>
</feature>
<evidence type="ECO:0000313" key="2">
    <source>
        <dbReference type="EMBL" id="ACS22568.1"/>
    </source>
</evidence>
<dbReference type="AlphaFoldDB" id="C5D0Q7"/>
<feature type="compositionally biased region" description="Basic and acidic residues" evidence="1">
    <location>
        <begin position="104"/>
        <end position="113"/>
    </location>
</feature>